<keyword evidence="1" id="KW-0812">Transmembrane</keyword>
<gene>
    <name evidence="3" type="ORF">LCGC14_2923910</name>
</gene>
<protein>
    <recommendedName>
        <fullName evidence="2">YutG/PgpA domain-containing protein</fullName>
    </recommendedName>
</protein>
<comment type="caution">
    <text evidence="3">The sequence shown here is derived from an EMBL/GenBank/DDBJ whole genome shotgun (WGS) entry which is preliminary data.</text>
</comment>
<dbReference type="PANTHER" id="PTHR36305:SF1">
    <property type="entry name" value="PHOSPHATIDYLGLYCEROPHOSPHATASE A"/>
    <property type="match status" value="1"/>
</dbReference>
<dbReference type="InterPro" id="IPR007686">
    <property type="entry name" value="YutG/PgpA"/>
</dbReference>
<dbReference type="EMBL" id="LAZR01058187">
    <property type="protein sequence ID" value="KKK70445.1"/>
    <property type="molecule type" value="Genomic_DNA"/>
</dbReference>
<reference evidence="3" key="1">
    <citation type="journal article" date="2015" name="Nature">
        <title>Complex archaea that bridge the gap between prokaryotes and eukaryotes.</title>
        <authorList>
            <person name="Spang A."/>
            <person name="Saw J.H."/>
            <person name="Jorgensen S.L."/>
            <person name="Zaremba-Niedzwiedzka K."/>
            <person name="Martijn J."/>
            <person name="Lind A.E."/>
            <person name="van Eijk R."/>
            <person name="Schleper C."/>
            <person name="Guy L."/>
            <person name="Ettema T.J."/>
        </authorList>
    </citation>
    <scope>NUCLEOTIDE SEQUENCE</scope>
</reference>
<keyword evidence="1" id="KW-0472">Membrane</keyword>
<keyword evidence="1" id="KW-1133">Transmembrane helix</keyword>
<dbReference type="PROSITE" id="PS51257">
    <property type="entry name" value="PROKAR_LIPOPROTEIN"/>
    <property type="match status" value="1"/>
</dbReference>
<dbReference type="GO" id="GO:0008962">
    <property type="term" value="F:phosphatidylglycerophosphatase activity"/>
    <property type="evidence" value="ECO:0007669"/>
    <property type="project" value="InterPro"/>
</dbReference>
<name>A0A0F8Y9V3_9ZZZZ</name>
<dbReference type="PIRSF" id="PIRSF006162">
    <property type="entry name" value="PgpA"/>
    <property type="match status" value="1"/>
</dbReference>
<feature type="transmembrane region" description="Helical" evidence="1">
    <location>
        <begin position="21"/>
        <end position="40"/>
    </location>
</feature>
<dbReference type="Pfam" id="PF04608">
    <property type="entry name" value="PgpA"/>
    <property type="match status" value="1"/>
</dbReference>
<dbReference type="InterPro" id="IPR036681">
    <property type="entry name" value="PgpA-like_sf"/>
</dbReference>
<sequence>MNSLRKFLLTGMWTGYLKPAPGTWGSAAACGVFILAIRGFGPDSWVLPACMGAIAILAAMGCIALGDFAKRAFGKTDPSQCTLDEWAGQAVALIALPLGGTWEQHWITVGVAFAAFRVLDIIKPPPARQAEKLWGGLGIVADDLVAGVYANIISQLILRYWVL</sequence>
<feature type="domain" description="YutG/PgpA" evidence="2">
    <location>
        <begin position="8"/>
        <end position="157"/>
    </location>
</feature>
<dbReference type="PANTHER" id="PTHR36305">
    <property type="entry name" value="PHOSPHATIDYLGLYCEROPHOSPHATASE A"/>
    <property type="match status" value="1"/>
</dbReference>
<evidence type="ECO:0000313" key="3">
    <source>
        <dbReference type="EMBL" id="KKK70445.1"/>
    </source>
</evidence>
<dbReference type="SUPFAM" id="SSF101307">
    <property type="entry name" value="YutG-like"/>
    <property type="match status" value="1"/>
</dbReference>
<evidence type="ECO:0000259" key="2">
    <source>
        <dbReference type="Pfam" id="PF04608"/>
    </source>
</evidence>
<dbReference type="GO" id="GO:0006629">
    <property type="term" value="P:lipid metabolic process"/>
    <property type="evidence" value="ECO:0007669"/>
    <property type="project" value="InterPro"/>
</dbReference>
<dbReference type="AlphaFoldDB" id="A0A0F8Y9V3"/>
<proteinExistence type="predicted"/>
<accession>A0A0F8Y9V3</accession>
<evidence type="ECO:0000256" key="1">
    <source>
        <dbReference type="SAM" id="Phobius"/>
    </source>
</evidence>
<feature type="transmembrane region" description="Helical" evidence="1">
    <location>
        <begin position="46"/>
        <end position="66"/>
    </location>
</feature>
<dbReference type="InterPro" id="IPR026037">
    <property type="entry name" value="PgpA"/>
</dbReference>
<dbReference type="CDD" id="cd06971">
    <property type="entry name" value="PgpA"/>
    <property type="match status" value="1"/>
</dbReference>
<organism evidence="3">
    <name type="scientific">marine sediment metagenome</name>
    <dbReference type="NCBI Taxonomy" id="412755"/>
    <lineage>
        <taxon>unclassified sequences</taxon>
        <taxon>metagenomes</taxon>
        <taxon>ecological metagenomes</taxon>
    </lineage>
</organism>